<accession>A0A6A6P291</accession>
<evidence type="ECO:0000313" key="2">
    <source>
        <dbReference type="EMBL" id="KAF2457918.1"/>
    </source>
</evidence>
<dbReference type="AlphaFoldDB" id="A0A6A6P291"/>
<dbReference type="EMBL" id="MU001679">
    <property type="protein sequence ID" value="KAF2457918.1"/>
    <property type="molecule type" value="Genomic_DNA"/>
</dbReference>
<keyword evidence="3" id="KW-1185">Reference proteome</keyword>
<proteinExistence type="predicted"/>
<feature type="chain" id="PRO_5025442539" description="Secreted protein" evidence="1">
    <location>
        <begin position="19"/>
        <end position="86"/>
    </location>
</feature>
<sequence>MTDACLFFLSIFFRVSRGFKSFFLFHSLTPGIRRYNTSGVSEAFLGALSVLHHFWLPPFAPWSFSMSLHDHSYHGKVCVLLETTFN</sequence>
<evidence type="ECO:0000313" key="3">
    <source>
        <dbReference type="Proteomes" id="UP000799766"/>
    </source>
</evidence>
<name>A0A6A6P291_9PEZI</name>
<feature type="signal peptide" evidence="1">
    <location>
        <begin position="1"/>
        <end position="18"/>
    </location>
</feature>
<gene>
    <name evidence="2" type="ORF">BDY21DRAFT_343138</name>
</gene>
<organism evidence="2 3">
    <name type="scientific">Lineolata rhizophorae</name>
    <dbReference type="NCBI Taxonomy" id="578093"/>
    <lineage>
        <taxon>Eukaryota</taxon>
        <taxon>Fungi</taxon>
        <taxon>Dikarya</taxon>
        <taxon>Ascomycota</taxon>
        <taxon>Pezizomycotina</taxon>
        <taxon>Dothideomycetes</taxon>
        <taxon>Dothideomycetes incertae sedis</taxon>
        <taxon>Lineolatales</taxon>
        <taxon>Lineolataceae</taxon>
        <taxon>Lineolata</taxon>
    </lineage>
</organism>
<dbReference type="Proteomes" id="UP000799766">
    <property type="component" value="Unassembled WGS sequence"/>
</dbReference>
<keyword evidence="1" id="KW-0732">Signal</keyword>
<reference evidence="2" key="1">
    <citation type="journal article" date="2020" name="Stud. Mycol.">
        <title>101 Dothideomycetes genomes: a test case for predicting lifestyles and emergence of pathogens.</title>
        <authorList>
            <person name="Haridas S."/>
            <person name="Albert R."/>
            <person name="Binder M."/>
            <person name="Bloem J."/>
            <person name="Labutti K."/>
            <person name="Salamov A."/>
            <person name="Andreopoulos B."/>
            <person name="Baker S."/>
            <person name="Barry K."/>
            <person name="Bills G."/>
            <person name="Bluhm B."/>
            <person name="Cannon C."/>
            <person name="Castanera R."/>
            <person name="Culley D."/>
            <person name="Daum C."/>
            <person name="Ezra D."/>
            <person name="Gonzalez J."/>
            <person name="Henrissat B."/>
            <person name="Kuo A."/>
            <person name="Liang C."/>
            <person name="Lipzen A."/>
            <person name="Lutzoni F."/>
            <person name="Magnuson J."/>
            <person name="Mondo S."/>
            <person name="Nolan M."/>
            <person name="Ohm R."/>
            <person name="Pangilinan J."/>
            <person name="Park H.-J."/>
            <person name="Ramirez L."/>
            <person name="Alfaro M."/>
            <person name="Sun H."/>
            <person name="Tritt A."/>
            <person name="Yoshinaga Y."/>
            <person name="Zwiers L.-H."/>
            <person name="Turgeon B."/>
            <person name="Goodwin S."/>
            <person name="Spatafora J."/>
            <person name="Crous P."/>
            <person name="Grigoriev I."/>
        </authorList>
    </citation>
    <scope>NUCLEOTIDE SEQUENCE</scope>
    <source>
        <strain evidence="2">ATCC 16933</strain>
    </source>
</reference>
<protein>
    <recommendedName>
        <fullName evidence="4">Secreted protein</fullName>
    </recommendedName>
</protein>
<evidence type="ECO:0008006" key="4">
    <source>
        <dbReference type="Google" id="ProtNLM"/>
    </source>
</evidence>
<evidence type="ECO:0000256" key="1">
    <source>
        <dbReference type="SAM" id="SignalP"/>
    </source>
</evidence>